<protein>
    <submittedName>
        <fullName evidence="7">C40 family peptidase</fullName>
    </submittedName>
</protein>
<evidence type="ECO:0000313" key="8">
    <source>
        <dbReference type="Proteomes" id="UP000618943"/>
    </source>
</evidence>
<evidence type="ECO:0000256" key="3">
    <source>
        <dbReference type="ARBA" id="ARBA00022801"/>
    </source>
</evidence>
<sequence length="343" mass="38831">MKKYLLAFISFILLFSLIPSLTKTATAVTIDKNKTCTVVTKKTKYFVNVPVTTLWTSPNQVRSIDKLIYEKNPDVSLWNRSLTVSQKLDTLGRIDTQALYGQEVKVIKRQKKWLKIAVMDQYSPKSKQGYIGWVPASHIIATKKNASKCTIVIVKEKVANLYASTKSKKKSMQISFNTILPVIGETNKWYVVQTPAGTKRYIKKATVHKYRNYASIPKPTAKDLITTGKEFLGLPYLWGGISAYGFDCSGFVYSIYKQHGILIPRDSTVQAVNGKQIPLKKIRPGDLLFFANNNGKGKIHHVAMYIGDGKIIHSPNYNRSLEIRSLLTQPYQQELVSARRYLK</sequence>
<comment type="caution">
    <text evidence="7">The sequence shown here is derived from an EMBL/GenBank/DDBJ whole genome shotgun (WGS) entry which is preliminary data.</text>
</comment>
<accession>A0ABS1H3K3</accession>
<organism evidence="7 8">
    <name type="scientific">Viridibacillus soli</name>
    <dbReference type="NCBI Taxonomy" id="2798301"/>
    <lineage>
        <taxon>Bacteria</taxon>
        <taxon>Bacillati</taxon>
        <taxon>Bacillota</taxon>
        <taxon>Bacilli</taxon>
        <taxon>Bacillales</taxon>
        <taxon>Caryophanaceae</taxon>
        <taxon>Viridibacillus</taxon>
    </lineage>
</organism>
<feature type="signal peptide" evidence="5">
    <location>
        <begin position="1"/>
        <end position="25"/>
    </location>
</feature>
<gene>
    <name evidence="7" type="ORF">JFL43_03645</name>
</gene>
<evidence type="ECO:0000256" key="1">
    <source>
        <dbReference type="ARBA" id="ARBA00007074"/>
    </source>
</evidence>
<dbReference type="RefSeq" id="WP_200747966.1">
    <property type="nucleotide sequence ID" value="NZ_JAEOAH010000003.1"/>
</dbReference>
<feature type="chain" id="PRO_5046187896" evidence="5">
    <location>
        <begin position="26"/>
        <end position="343"/>
    </location>
</feature>
<dbReference type="InterPro" id="IPR038765">
    <property type="entry name" value="Papain-like_cys_pep_sf"/>
</dbReference>
<dbReference type="Proteomes" id="UP000618943">
    <property type="component" value="Unassembled WGS sequence"/>
</dbReference>
<keyword evidence="8" id="KW-1185">Reference proteome</keyword>
<dbReference type="PROSITE" id="PS51935">
    <property type="entry name" value="NLPC_P60"/>
    <property type="match status" value="1"/>
</dbReference>
<evidence type="ECO:0000256" key="4">
    <source>
        <dbReference type="ARBA" id="ARBA00022807"/>
    </source>
</evidence>
<reference evidence="7 8" key="1">
    <citation type="submission" date="2020-12" db="EMBL/GenBank/DDBJ databases">
        <title>YIM B01967 draft genome.</title>
        <authorList>
            <person name="Yan X."/>
        </authorList>
    </citation>
    <scope>NUCLEOTIDE SEQUENCE [LARGE SCALE GENOMIC DNA]</scope>
    <source>
        <strain evidence="7 8">YIM B01967</strain>
    </source>
</reference>
<keyword evidence="4" id="KW-0788">Thiol protease</keyword>
<dbReference type="EMBL" id="JAEOAH010000003">
    <property type="protein sequence ID" value="MBK3493965.1"/>
    <property type="molecule type" value="Genomic_DNA"/>
</dbReference>
<dbReference type="InterPro" id="IPR051202">
    <property type="entry name" value="Peptidase_C40"/>
</dbReference>
<keyword evidence="5" id="KW-0732">Signal</keyword>
<dbReference type="InterPro" id="IPR000064">
    <property type="entry name" value="NLP_P60_dom"/>
</dbReference>
<dbReference type="PANTHER" id="PTHR47053">
    <property type="entry name" value="MUREIN DD-ENDOPEPTIDASE MEPH-RELATED"/>
    <property type="match status" value="1"/>
</dbReference>
<dbReference type="Gene3D" id="2.30.30.40">
    <property type="entry name" value="SH3 Domains"/>
    <property type="match status" value="2"/>
</dbReference>
<comment type="similarity">
    <text evidence="1">Belongs to the peptidase C40 family.</text>
</comment>
<dbReference type="Pfam" id="PF00877">
    <property type="entry name" value="NLPC_P60"/>
    <property type="match status" value="1"/>
</dbReference>
<dbReference type="Pfam" id="PF08239">
    <property type="entry name" value="SH3_3"/>
    <property type="match status" value="1"/>
</dbReference>
<keyword evidence="3" id="KW-0378">Hydrolase</keyword>
<dbReference type="Pfam" id="PF23795">
    <property type="entry name" value="SH3_YKFC_2nd"/>
    <property type="match status" value="1"/>
</dbReference>
<keyword evidence="2" id="KW-0645">Protease</keyword>
<dbReference type="InterPro" id="IPR057812">
    <property type="entry name" value="SH3_YKFC_2nd"/>
</dbReference>
<dbReference type="PANTHER" id="PTHR47053:SF3">
    <property type="entry name" value="GAMMA-D-GLUTAMYL-L-LYSINE DIPEPTIDYL-PEPTIDASE"/>
    <property type="match status" value="1"/>
</dbReference>
<evidence type="ECO:0000256" key="2">
    <source>
        <dbReference type="ARBA" id="ARBA00022670"/>
    </source>
</evidence>
<evidence type="ECO:0000259" key="6">
    <source>
        <dbReference type="PROSITE" id="PS51935"/>
    </source>
</evidence>
<name>A0ABS1H3K3_9BACL</name>
<proteinExistence type="inferred from homology"/>
<dbReference type="InterPro" id="IPR003646">
    <property type="entry name" value="SH3-like_bac-type"/>
</dbReference>
<dbReference type="Gene3D" id="3.90.1720.10">
    <property type="entry name" value="endopeptidase domain like (from Nostoc punctiforme)"/>
    <property type="match status" value="1"/>
</dbReference>
<feature type="domain" description="NlpC/P60" evidence="6">
    <location>
        <begin position="218"/>
        <end position="342"/>
    </location>
</feature>
<dbReference type="SUPFAM" id="SSF54001">
    <property type="entry name" value="Cysteine proteinases"/>
    <property type="match status" value="1"/>
</dbReference>
<evidence type="ECO:0000313" key="7">
    <source>
        <dbReference type="EMBL" id="MBK3493965.1"/>
    </source>
</evidence>
<evidence type="ECO:0000256" key="5">
    <source>
        <dbReference type="SAM" id="SignalP"/>
    </source>
</evidence>